<keyword evidence="5 8" id="KW-1133">Transmembrane helix</keyword>
<feature type="transmembrane region" description="Helical" evidence="8">
    <location>
        <begin position="94"/>
        <end position="114"/>
    </location>
</feature>
<dbReference type="PANTHER" id="PTHR43867">
    <property type="entry name" value="CELLULOSE SYNTHASE CATALYTIC SUBUNIT A [UDP-FORMING]"/>
    <property type="match status" value="1"/>
</dbReference>
<feature type="compositionally biased region" description="Basic and acidic residues" evidence="7">
    <location>
        <begin position="1"/>
        <end position="12"/>
    </location>
</feature>
<dbReference type="Proteomes" id="UP000247409">
    <property type="component" value="Unassembled WGS sequence"/>
</dbReference>
<gene>
    <name evidence="9" type="ORF">BWQ96_07115</name>
</gene>
<keyword evidence="10" id="KW-1185">Reference proteome</keyword>
<keyword evidence="3" id="KW-0808">Transferase</keyword>
<dbReference type="CDD" id="cd06421">
    <property type="entry name" value="CESA_CelA_like"/>
    <property type="match status" value="1"/>
</dbReference>
<evidence type="ECO:0000256" key="3">
    <source>
        <dbReference type="ARBA" id="ARBA00022679"/>
    </source>
</evidence>
<dbReference type="AlphaFoldDB" id="A0A2V3IM64"/>
<dbReference type="OrthoDB" id="72851at2759"/>
<dbReference type="PANTHER" id="PTHR43867:SF2">
    <property type="entry name" value="CELLULOSE SYNTHASE CATALYTIC SUBUNIT A [UDP-FORMING]"/>
    <property type="match status" value="1"/>
</dbReference>
<feature type="transmembrane region" description="Helical" evidence="8">
    <location>
        <begin position="760"/>
        <end position="784"/>
    </location>
</feature>
<feature type="compositionally biased region" description="Acidic residues" evidence="7">
    <location>
        <begin position="584"/>
        <end position="593"/>
    </location>
</feature>
<comment type="subcellular location">
    <subcellularLocation>
        <location evidence="1">Membrane</location>
        <topology evidence="1">Multi-pass membrane protein</topology>
    </subcellularLocation>
</comment>
<proteinExistence type="predicted"/>
<feature type="region of interest" description="Disordered" evidence="7">
    <location>
        <begin position="525"/>
        <end position="653"/>
    </location>
</feature>
<feature type="transmembrane region" description="Helical" evidence="8">
    <location>
        <begin position="669"/>
        <end position="688"/>
    </location>
</feature>
<feature type="transmembrane region" description="Helical" evidence="8">
    <location>
        <begin position="454"/>
        <end position="474"/>
    </location>
</feature>
<evidence type="ECO:0000256" key="4">
    <source>
        <dbReference type="ARBA" id="ARBA00022692"/>
    </source>
</evidence>
<evidence type="ECO:0000313" key="9">
    <source>
        <dbReference type="EMBL" id="PXF43171.1"/>
    </source>
</evidence>
<name>A0A2V3IM64_9FLOR</name>
<sequence>MPPLQDDKEKLRRQWHAGGGPRAMKPIRPRQPGEWRPGMPCHWMEQTRFVKWRCILSRFLALVQLAAGIAYLQFRFRLTIGIFERSNVLPYRIYQYFFFSLEVITVFAILFRIVEIWNVCRRNCVDFKAIPNHLIAPRFNQSHRVNVRPQFSNYPSVGVFIPCYNEEVDLVLETVLGALNMDYPRELLTVYLCDDGKDPLKRSMISQLRKQYTNVHYVIRPEHTHAKAGNLNYSLERTTTDLVVTLDADFIARPNLLQRLIPYYFIWNPAVGLYEFNETLAVVQTPQHFRNLSPYDNDPLDQRSTFFFELVLPGKDWLNASTMIGTTNLLSRTALEEANYYPYHSITEDTAMSLMFHSLGYRTYYVNESLATGLATTSLWSNLRQRARWLKGDWQILFSGKGPLTARGLSLIQRFLYMHMTVVRFISVVHLVYDVAAVALLVGGIAPLDSPDPILFIIYIGAFFVASTVQRLVVTSGGIGLRKSESGSVAFEAIFRYTTVKGLFIALFWGQNLAFKVTDKSGAKKKRKKKKASGTEVNGGGGDENNKESKKKRAEQFDTNARVTVLGRPAPGRPASGMLNTSDSEAEEEEEGESGNMDSVVVEIESSSPSGGEVSERQRSAYSSDNEYGSSSCVTDDEDGRTYKKKVRARTAEEKAERRRDMRKNVKRIWFNVVMAAALLFAIVWGMIRPPGVGTRTADVLPLTMALGFALANLLPHVLAMYLCFIPYVSGWVMSDVVHGRCDQYAVHPRTGKLFVPWSFIVLLEAAKGVLILGSMAFLLVYSLSRRELRSTFGAHAL</sequence>
<dbReference type="STRING" id="448386.A0A2V3IM64"/>
<evidence type="ECO:0000256" key="2">
    <source>
        <dbReference type="ARBA" id="ARBA00022676"/>
    </source>
</evidence>
<evidence type="ECO:0000256" key="5">
    <source>
        <dbReference type="ARBA" id="ARBA00022989"/>
    </source>
</evidence>
<keyword evidence="4 8" id="KW-0812">Transmembrane</keyword>
<feature type="transmembrane region" description="Helical" evidence="8">
    <location>
        <begin position="55"/>
        <end position="74"/>
    </location>
</feature>
<evidence type="ECO:0000313" key="10">
    <source>
        <dbReference type="Proteomes" id="UP000247409"/>
    </source>
</evidence>
<dbReference type="SUPFAM" id="SSF53448">
    <property type="entry name" value="Nucleotide-diphospho-sugar transferases"/>
    <property type="match status" value="1"/>
</dbReference>
<dbReference type="EMBL" id="NBIV01000135">
    <property type="protein sequence ID" value="PXF43171.1"/>
    <property type="molecule type" value="Genomic_DNA"/>
</dbReference>
<feature type="transmembrane region" description="Helical" evidence="8">
    <location>
        <begin position="700"/>
        <end position="725"/>
    </location>
</feature>
<evidence type="ECO:0000256" key="6">
    <source>
        <dbReference type="ARBA" id="ARBA00023136"/>
    </source>
</evidence>
<dbReference type="GO" id="GO:0016020">
    <property type="term" value="C:membrane"/>
    <property type="evidence" value="ECO:0007669"/>
    <property type="project" value="UniProtKB-SubCell"/>
</dbReference>
<protein>
    <submittedName>
        <fullName evidence="9">Cellulose synthase catalytic subunit [UDP-forming]</fullName>
    </submittedName>
</protein>
<feature type="compositionally biased region" description="Low complexity" evidence="7">
    <location>
        <begin position="599"/>
        <end position="613"/>
    </location>
</feature>
<feature type="compositionally biased region" description="Polar residues" evidence="7">
    <location>
        <begin position="620"/>
        <end position="634"/>
    </location>
</feature>
<keyword evidence="6 8" id="KW-0472">Membrane</keyword>
<evidence type="ECO:0000256" key="7">
    <source>
        <dbReference type="SAM" id="MobiDB-lite"/>
    </source>
</evidence>
<dbReference type="Pfam" id="PF13641">
    <property type="entry name" value="Glyco_tranf_2_3"/>
    <property type="match status" value="1"/>
</dbReference>
<dbReference type="InterPro" id="IPR050321">
    <property type="entry name" value="Glycosyltr_2/OpgH_subfam"/>
</dbReference>
<comment type="caution">
    <text evidence="9">The sequence shown here is derived from an EMBL/GenBank/DDBJ whole genome shotgun (WGS) entry which is preliminary data.</text>
</comment>
<evidence type="ECO:0000256" key="8">
    <source>
        <dbReference type="SAM" id="Phobius"/>
    </source>
</evidence>
<accession>A0A2V3IM64</accession>
<evidence type="ECO:0000256" key="1">
    <source>
        <dbReference type="ARBA" id="ARBA00004141"/>
    </source>
</evidence>
<dbReference type="GO" id="GO:0016757">
    <property type="term" value="F:glycosyltransferase activity"/>
    <property type="evidence" value="ECO:0007669"/>
    <property type="project" value="UniProtKB-KW"/>
</dbReference>
<keyword evidence="2" id="KW-0328">Glycosyltransferase</keyword>
<organism evidence="9 10">
    <name type="scientific">Gracilariopsis chorda</name>
    <dbReference type="NCBI Taxonomy" id="448386"/>
    <lineage>
        <taxon>Eukaryota</taxon>
        <taxon>Rhodophyta</taxon>
        <taxon>Florideophyceae</taxon>
        <taxon>Rhodymeniophycidae</taxon>
        <taxon>Gracilariales</taxon>
        <taxon>Gracilariaceae</taxon>
        <taxon>Gracilariopsis</taxon>
    </lineage>
</organism>
<dbReference type="InterPro" id="IPR029044">
    <property type="entry name" value="Nucleotide-diphossugar_trans"/>
</dbReference>
<reference evidence="9 10" key="1">
    <citation type="journal article" date="2018" name="Mol. Biol. Evol.">
        <title>Analysis of the draft genome of the red seaweed Gracilariopsis chorda provides insights into genome size evolution in Rhodophyta.</title>
        <authorList>
            <person name="Lee J."/>
            <person name="Yang E.C."/>
            <person name="Graf L."/>
            <person name="Yang J.H."/>
            <person name="Qiu H."/>
            <person name="Zel Zion U."/>
            <person name="Chan C.X."/>
            <person name="Stephens T.G."/>
            <person name="Weber A.P.M."/>
            <person name="Boo G.H."/>
            <person name="Boo S.M."/>
            <person name="Kim K.M."/>
            <person name="Shin Y."/>
            <person name="Jung M."/>
            <person name="Lee S.J."/>
            <person name="Yim H.S."/>
            <person name="Lee J.H."/>
            <person name="Bhattacharya D."/>
            <person name="Yoon H.S."/>
        </authorList>
    </citation>
    <scope>NUCLEOTIDE SEQUENCE [LARGE SCALE GENOMIC DNA]</scope>
    <source>
        <strain evidence="9 10">SKKU-2015</strain>
        <tissue evidence="9">Whole body</tissue>
    </source>
</reference>
<feature type="region of interest" description="Disordered" evidence="7">
    <location>
        <begin position="1"/>
        <end position="30"/>
    </location>
</feature>
<feature type="transmembrane region" description="Helical" evidence="8">
    <location>
        <begin position="422"/>
        <end position="448"/>
    </location>
</feature>
<dbReference type="Gene3D" id="3.90.550.10">
    <property type="entry name" value="Spore Coat Polysaccharide Biosynthesis Protein SpsA, Chain A"/>
    <property type="match status" value="1"/>
</dbReference>